<evidence type="ECO:0000313" key="6">
    <source>
        <dbReference type="Proteomes" id="UP000289738"/>
    </source>
</evidence>
<dbReference type="AlphaFoldDB" id="A0A444YBB6"/>
<dbReference type="SUPFAM" id="SSF53756">
    <property type="entry name" value="UDP-Glycosyltransferase/glycogen phosphorylase"/>
    <property type="match status" value="1"/>
</dbReference>
<dbReference type="FunFam" id="3.40.50.2000:FF:000152">
    <property type="entry name" value="Glycosyltransferase"/>
    <property type="match status" value="1"/>
</dbReference>
<evidence type="ECO:0000256" key="2">
    <source>
        <dbReference type="ARBA" id="ARBA00022676"/>
    </source>
</evidence>
<comment type="similarity">
    <text evidence="1">Belongs to the UDP-glycosyltransferase family.</text>
</comment>
<dbReference type="InterPro" id="IPR058980">
    <property type="entry name" value="Glyco_transf_N"/>
</dbReference>
<reference evidence="5 6" key="1">
    <citation type="submission" date="2019-01" db="EMBL/GenBank/DDBJ databases">
        <title>Sequencing of cultivated peanut Arachis hypogaea provides insights into genome evolution and oil improvement.</title>
        <authorList>
            <person name="Chen X."/>
        </authorList>
    </citation>
    <scope>NUCLEOTIDE SEQUENCE [LARGE SCALE GENOMIC DNA]</scope>
    <source>
        <strain evidence="6">cv. Fuhuasheng</strain>
        <tissue evidence="5">Leaves</tissue>
    </source>
</reference>
<keyword evidence="2" id="KW-0328">Glycosyltransferase</keyword>
<dbReference type="GO" id="GO:0080043">
    <property type="term" value="F:quercetin 3-O-glucosyltransferase activity"/>
    <property type="evidence" value="ECO:0007669"/>
    <property type="project" value="TreeGrafter"/>
</dbReference>
<evidence type="ECO:0000313" key="5">
    <source>
        <dbReference type="EMBL" id="RYQ99196.1"/>
    </source>
</evidence>
<dbReference type="Gramene" id="arahy.Tifrunner.gnm2.ann2.Ah17g177000.1">
    <property type="protein sequence ID" value="arahy.Tifrunner.gnm2.ann2.Ah17g177000.1-CDS"/>
    <property type="gene ID" value="arahy.Tifrunner.gnm2.ann2.Ah17g177000"/>
</dbReference>
<name>A0A444YBB6_ARAHY</name>
<evidence type="ECO:0000256" key="1">
    <source>
        <dbReference type="ARBA" id="ARBA00009995"/>
    </source>
</evidence>
<dbReference type="GO" id="GO:0080044">
    <property type="term" value="F:quercetin 7-O-glucosyltransferase activity"/>
    <property type="evidence" value="ECO:0007669"/>
    <property type="project" value="TreeGrafter"/>
</dbReference>
<dbReference type="FunFam" id="3.40.50.2000:FF:000138">
    <property type="entry name" value="Glycosyltransferase"/>
    <property type="match status" value="1"/>
</dbReference>
<protein>
    <recommendedName>
        <fullName evidence="4">Glycosyltransferase N-terminal domain-containing protein</fullName>
    </recommendedName>
</protein>
<dbReference type="Pfam" id="PF26168">
    <property type="entry name" value="Glyco_transf_N"/>
    <property type="match status" value="1"/>
</dbReference>
<sequence>MHTSGAGGDGRTNTCHVVAMPFPGRGHINPMMNLCKTLASRQPKSILITFVVTEEWLGYIASEPKPDSVRFATIPNVVPPERLKAVDFPAFYEATMTKMEAPFEELLDRLEPPVSAIVGCVELRWPVAVAKRRNIPVAAFWTMSASFYSMLHHLDVFARQQNLVATSLDAEAENIPGISSAHLADIETVLHQNDDQVMQLAMECISKVPIANYLLLTTVQELEPEIIDSLKAIYSFPVYPIGPAIPYLELREDYNIGDHSPDYANWLDSQPPQSVLYISLGSFLLLSSTQMDEIAEALNSSGIRYLWVARAEASRMKDKCGEKGMVVPWCDQLKVLTHPSIGGFWSHCGWNSTLEALYAGVPMLTFPLFLDQVPNSSQIVDEWKNGWKVETSNLGSDKLLAKEKIEELVKRFMDLESREGIKIRERARELKGMCHRAVANGGSSDGNLDAFLRDISRPLVD</sequence>
<proteinExistence type="inferred from homology"/>
<feature type="domain" description="Glycosyltransferase N-terminal" evidence="4">
    <location>
        <begin position="16"/>
        <end position="164"/>
    </location>
</feature>
<dbReference type="InterPro" id="IPR002213">
    <property type="entry name" value="UDP_glucos_trans"/>
</dbReference>
<dbReference type="SMR" id="A0A444YBB6"/>
<dbReference type="CDD" id="cd03784">
    <property type="entry name" value="GT1_Gtf-like"/>
    <property type="match status" value="1"/>
</dbReference>
<dbReference type="Gene3D" id="3.40.50.2000">
    <property type="entry name" value="Glycogen Phosphorylase B"/>
    <property type="match status" value="2"/>
</dbReference>
<dbReference type="PANTHER" id="PTHR11926">
    <property type="entry name" value="GLUCOSYL/GLUCURONOSYL TRANSFERASES"/>
    <property type="match status" value="1"/>
</dbReference>
<dbReference type="OrthoDB" id="5835829at2759"/>
<gene>
    <name evidence="5" type="ORF">Ahy_B07g087091</name>
</gene>
<dbReference type="Proteomes" id="UP000289738">
    <property type="component" value="Chromosome B07"/>
</dbReference>
<keyword evidence="3" id="KW-0808">Transferase</keyword>
<dbReference type="Pfam" id="PF00201">
    <property type="entry name" value="UDPGT"/>
    <property type="match status" value="1"/>
</dbReference>
<accession>A0A444YBB6</accession>
<keyword evidence="6" id="KW-1185">Reference proteome</keyword>
<evidence type="ECO:0000256" key="3">
    <source>
        <dbReference type="ARBA" id="ARBA00022679"/>
    </source>
</evidence>
<comment type="caution">
    <text evidence="5">The sequence shown here is derived from an EMBL/GenBank/DDBJ whole genome shotgun (WGS) entry which is preliminary data.</text>
</comment>
<dbReference type="PANTHER" id="PTHR11926:SF774">
    <property type="entry name" value="UDP-GLYCOSYLTRANSFERASE 85A1-RELATED"/>
    <property type="match status" value="1"/>
</dbReference>
<organism evidence="5 6">
    <name type="scientific">Arachis hypogaea</name>
    <name type="common">Peanut</name>
    <dbReference type="NCBI Taxonomy" id="3818"/>
    <lineage>
        <taxon>Eukaryota</taxon>
        <taxon>Viridiplantae</taxon>
        <taxon>Streptophyta</taxon>
        <taxon>Embryophyta</taxon>
        <taxon>Tracheophyta</taxon>
        <taxon>Spermatophyta</taxon>
        <taxon>Magnoliopsida</taxon>
        <taxon>eudicotyledons</taxon>
        <taxon>Gunneridae</taxon>
        <taxon>Pentapetalae</taxon>
        <taxon>rosids</taxon>
        <taxon>fabids</taxon>
        <taxon>Fabales</taxon>
        <taxon>Fabaceae</taxon>
        <taxon>Papilionoideae</taxon>
        <taxon>50 kb inversion clade</taxon>
        <taxon>dalbergioids sensu lato</taxon>
        <taxon>Dalbergieae</taxon>
        <taxon>Pterocarpus clade</taxon>
        <taxon>Arachis</taxon>
    </lineage>
</organism>
<dbReference type="EMBL" id="SDMP01000017">
    <property type="protein sequence ID" value="RYQ99196.1"/>
    <property type="molecule type" value="Genomic_DNA"/>
</dbReference>
<evidence type="ECO:0000259" key="4">
    <source>
        <dbReference type="Pfam" id="PF26168"/>
    </source>
</evidence>